<dbReference type="AlphaFoldDB" id="A0A9X0B8X8"/>
<keyword evidence="1" id="KW-0812">Transmembrane</keyword>
<keyword evidence="1" id="KW-0472">Membrane</keyword>
<feature type="transmembrane region" description="Helical" evidence="1">
    <location>
        <begin position="6"/>
        <end position="22"/>
    </location>
</feature>
<dbReference type="GeneID" id="81371558"/>
<dbReference type="GO" id="GO:0006788">
    <property type="term" value="P:heme oxidation"/>
    <property type="evidence" value="ECO:0007669"/>
    <property type="project" value="InterPro"/>
</dbReference>
<dbReference type="GO" id="GO:0004392">
    <property type="term" value="F:heme oxygenase (decyclizing) activity"/>
    <property type="evidence" value="ECO:0007669"/>
    <property type="project" value="InterPro"/>
</dbReference>
<accession>A0A9X0B8X8</accession>
<dbReference type="InterPro" id="IPR016084">
    <property type="entry name" value="Haem_Oase-like_multi-hlx"/>
</dbReference>
<evidence type="ECO:0000313" key="2">
    <source>
        <dbReference type="EMBL" id="KAJ5392451.1"/>
    </source>
</evidence>
<keyword evidence="1" id="KW-1133">Transmembrane helix</keyword>
<evidence type="ECO:0000256" key="1">
    <source>
        <dbReference type="SAM" id="Phobius"/>
    </source>
</evidence>
<evidence type="ECO:0000313" key="3">
    <source>
        <dbReference type="Proteomes" id="UP001147747"/>
    </source>
</evidence>
<dbReference type="OrthoDB" id="652091at2759"/>
<dbReference type="CDD" id="cd19165">
    <property type="entry name" value="HemeO"/>
    <property type="match status" value="1"/>
</dbReference>
<dbReference type="SUPFAM" id="SSF48613">
    <property type="entry name" value="Heme oxygenase-like"/>
    <property type="match status" value="1"/>
</dbReference>
<reference evidence="2" key="2">
    <citation type="journal article" date="2023" name="IMA Fungus">
        <title>Comparative genomic study of the Penicillium genus elucidates a diverse pangenome and 15 lateral gene transfer events.</title>
        <authorList>
            <person name="Petersen C."/>
            <person name="Sorensen T."/>
            <person name="Nielsen M.R."/>
            <person name="Sondergaard T.E."/>
            <person name="Sorensen J.L."/>
            <person name="Fitzpatrick D.A."/>
            <person name="Frisvad J.C."/>
            <person name="Nielsen K.L."/>
        </authorList>
    </citation>
    <scope>NUCLEOTIDE SEQUENCE</scope>
    <source>
        <strain evidence="2">IBT 29677</strain>
    </source>
</reference>
<organism evidence="2 3">
    <name type="scientific">Penicillium cosmopolitanum</name>
    <dbReference type="NCBI Taxonomy" id="1131564"/>
    <lineage>
        <taxon>Eukaryota</taxon>
        <taxon>Fungi</taxon>
        <taxon>Dikarya</taxon>
        <taxon>Ascomycota</taxon>
        <taxon>Pezizomycotina</taxon>
        <taxon>Eurotiomycetes</taxon>
        <taxon>Eurotiomycetidae</taxon>
        <taxon>Eurotiales</taxon>
        <taxon>Aspergillaceae</taxon>
        <taxon>Penicillium</taxon>
    </lineage>
</organism>
<dbReference type="InterPro" id="IPR002051">
    <property type="entry name" value="Haem_Oase"/>
</dbReference>
<dbReference type="RefSeq" id="XP_056488129.1">
    <property type="nucleotide sequence ID" value="XM_056632578.1"/>
</dbReference>
<sequence length="114" mass="13316">MEKPHLLVAYIWVMYSAILFGGREIRAQLLKAGPEFWGLSVKDFASERIPSPLSFWNIDDNMAVRAKLRDRILNAERLLTSQERQDVLEESKEIFRKFELLTISLDEDTNNFNV</sequence>
<dbReference type="Proteomes" id="UP001147747">
    <property type="component" value="Unassembled WGS sequence"/>
</dbReference>
<name>A0A9X0B8X8_9EURO</name>
<dbReference type="EMBL" id="JAPZBU010000008">
    <property type="protein sequence ID" value="KAJ5392451.1"/>
    <property type="molecule type" value="Genomic_DNA"/>
</dbReference>
<reference evidence="2" key="1">
    <citation type="submission" date="2022-12" db="EMBL/GenBank/DDBJ databases">
        <authorList>
            <person name="Petersen C."/>
        </authorList>
    </citation>
    <scope>NUCLEOTIDE SEQUENCE</scope>
    <source>
        <strain evidence="2">IBT 29677</strain>
    </source>
</reference>
<comment type="caution">
    <text evidence="2">The sequence shown here is derived from an EMBL/GenBank/DDBJ whole genome shotgun (WGS) entry which is preliminary data.</text>
</comment>
<proteinExistence type="predicted"/>
<gene>
    <name evidence="2" type="ORF">N7509_007941</name>
</gene>
<keyword evidence="3" id="KW-1185">Reference proteome</keyword>
<dbReference type="Gene3D" id="1.20.910.10">
    <property type="entry name" value="Heme oxygenase-like"/>
    <property type="match status" value="1"/>
</dbReference>
<protein>
    <submittedName>
        <fullName evidence="2">Uncharacterized protein</fullName>
    </submittedName>
</protein>